<proteinExistence type="inferred from homology"/>
<dbReference type="EMBL" id="HBFM01004533">
    <property type="protein sequence ID" value="CAD8766203.1"/>
    <property type="molecule type" value="Transcribed_RNA"/>
</dbReference>
<comment type="subcellular location">
    <subcellularLocation>
        <location evidence="1">Cytoplasm</location>
    </subcellularLocation>
</comment>
<evidence type="ECO:0000256" key="2">
    <source>
        <dbReference type="ARBA" id="ARBA00005369"/>
    </source>
</evidence>
<dbReference type="AlphaFoldDB" id="A0A7S0UM75"/>
<evidence type="ECO:0000256" key="4">
    <source>
        <dbReference type="ARBA" id="ARBA00022490"/>
    </source>
</evidence>
<dbReference type="CDD" id="cd02440">
    <property type="entry name" value="AdoMet_MTases"/>
    <property type="match status" value="1"/>
</dbReference>
<evidence type="ECO:0000256" key="1">
    <source>
        <dbReference type="ARBA" id="ARBA00004496"/>
    </source>
</evidence>
<evidence type="ECO:0000313" key="8">
    <source>
        <dbReference type="EMBL" id="CAD8766203.1"/>
    </source>
</evidence>
<dbReference type="EC" id="2.1.1.77" evidence="3"/>
<gene>
    <name evidence="8" type="ORF">PPAR00522_LOCUS2593</name>
</gene>
<protein>
    <recommendedName>
        <fullName evidence="3">protein-L-isoaspartate(D-aspartate) O-methyltransferase</fullName>
        <ecNumber evidence="3">2.1.1.77</ecNumber>
    </recommendedName>
</protein>
<keyword evidence="6" id="KW-0808">Transferase</keyword>
<keyword evidence="7" id="KW-0949">S-adenosyl-L-methionine</keyword>
<evidence type="ECO:0000256" key="5">
    <source>
        <dbReference type="ARBA" id="ARBA00022603"/>
    </source>
</evidence>
<evidence type="ECO:0000256" key="7">
    <source>
        <dbReference type="ARBA" id="ARBA00022691"/>
    </source>
</evidence>
<comment type="similarity">
    <text evidence="2">Belongs to the methyltransferase superfamily. L-isoaspartyl/D-aspartyl protein methyltransferase family.</text>
</comment>
<dbReference type="SUPFAM" id="SSF53335">
    <property type="entry name" value="S-adenosyl-L-methionine-dependent methyltransferases"/>
    <property type="match status" value="1"/>
</dbReference>
<evidence type="ECO:0000256" key="3">
    <source>
        <dbReference type="ARBA" id="ARBA00011890"/>
    </source>
</evidence>
<dbReference type="GO" id="GO:0005737">
    <property type="term" value="C:cytoplasm"/>
    <property type="evidence" value="ECO:0007669"/>
    <property type="project" value="UniProtKB-SubCell"/>
</dbReference>
<dbReference type="Gene3D" id="3.40.50.150">
    <property type="entry name" value="Vaccinia Virus protein VP39"/>
    <property type="match status" value="1"/>
</dbReference>
<dbReference type="NCBIfam" id="TIGR00080">
    <property type="entry name" value="pimt"/>
    <property type="match status" value="1"/>
</dbReference>
<accession>A0A7S0UM75</accession>
<dbReference type="FunFam" id="3.40.50.150:FF:000010">
    <property type="entry name" value="Protein-L-isoaspartate O-methyltransferase"/>
    <property type="match status" value="1"/>
</dbReference>
<evidence type="ECO:0000256" key="6">
    <source>
        <dbReference type="ARBA" id="ARBA00022679"/>
    </source>
</evidence>
<reference evidence="8" key="1">
    <citation type="submission" date="2021-01" db="EMBL/GenBank/DDBJ databases">
        <authorList>
            <person name="Corre E."/>
            <person name="Pelletier E."/>
            <person name="Niang G."/>
            <person name="Scheremetjew M."/>
            <person name="Finn R."/>
            <person name="Kale V."/>
            <person name="Holt S."/>
            <person name="Cochrane G."/>
            <person name="Meng A."/>
            <person name="Brown T."/>
            <person name="Cohen L."/>
        </authorList>
    </citation>
    <scope>NUCLEOTIDE SEQUENCE</scope>
    <source>
        <strain evidence="8">SAG 63-3</strain>
    </source>
</reference>
<dbReference type="NCBIfam" id="NF001453">
    <property type="entry name" value="PRK00312.1"/>
    <property type="match status" value="1"/>
</dbReference>
<dbReference type="InterPro" id="IPR029063">
    <property type="entry name" value="SAM-dependent_MTases_sf"/>
</dbReference>
<dbReference type="InterPro" id="IPR000682">
    <property type="entry name" value="PCMT"/>
</dbReference>
<keyword evidence="4" id="KW-0963">Cytoplasm</keyword>
<organism evidence="8">
    <name type="scientific">Polytomella parva</name>
    <dbReference type="NCBI Taxonomy" id="51329"/>
    <lineage>
        <taxon>Eukaryota</taxon>
        <taxon>Viridiplantae</taxon>
        <taxon>Chlorophyta</taxon>
        <taxon>core chlorophytes</taxon>
        <taxon>Chlorophyceae</taxon>
        <taxon>CS clade</taxon>
        <taxon>Chlamydomonadales</taxon>
        <taxon>Chlamydomonadaceae</taxon>
        <taxon>Polytomella</taxon>
    </lineage>
</organism>
<dbReference type="PROSITE" id="PS01279">
    <property type="entry name" value="PCMT"/>
    <property type="match status" value="1"/>
</dbReference>
<dbReference type="Pfam" id="PF01135">
    <property type="entry name" value="PCMT"/>
    <property type="match status" value="1"/>
</dbReference>
<dbReference type="PANTHER" id="PTHR11579">
    <property type="entry name" value="PROTEIN-L-ISOASPARTATE O-METHYLTRANSFERASE"/>
    <property type="match status" value="1"/>
</dbReference>
<dbReference type="PANTHER" id="PTHR11579:SF0">
    <property type="entry name" value="PROTEIN-L-ISOASPARTATE(D-ASPARTATE) O-METHYLTRANSFERASE"/>
    <property type="match status" value="1"/>
</dbReference>
<dbReference type="GO" id="GO:0032259">
    <property type="term" value="P:methylation"/>
    <property type="evidence" value="ECO:0007669"/>
    <property type="project" value="UniProtKB-KW"/>
</dbReference>
<dbReference type="GO" id="GO:0004719">
    <property type="term" value="F:protein-L-isoaspartate (D-aspartate) O-methyltransferase activity"/>
    <property type="evidence" value="ECO:0007669"/>
    <property type="project" value="UniProtKB-EC"/>
</dbReference>
<sequence length="318" mass="35501">MRISQAKTYPLKLSYIFSPFRIQKKKDSIISVISPILRGCSKFPFSSPSRSWIRKRSNYTSPQLYLHTVPFFSITCSHSLFHNSSDMPHQHHGRHLTPQEAHYALLQQIESGYSEMAHLTGRHKISPNVRDAFMRTERHLFVPESDQHQAYSDHPLPIGQGQTISQPFIVAIMTDLLDVNKSHRVLEIGTGSGYQTAILSLVSGEVFSVEVVPSLARQAVQRLSSLGYTNIHLREGNGGEGWPQNAPYDRIMVTAAAERIPMSLIEQLAVGGRMVIPVGPQGGAQWLQIVEKYPNPSVPGQCSISVSNVMSVRFVPFT</sequence>
<keyword evidence="5" id="KW-0489">Methyltransferase</keyword>
<dbReference type="HAMAP" id="MF_00090">
    <property type="entry name" value="PIMT"/>
    <property type="match status" value="1"/>
</dbReference>
<name>A0A7S0UM75_9CHLO</name>